<evidence type="ECO:0000313" key="2">
    <source>
        <dbReference type="Proteomes" id="UP000183832"/>
    </source>
</evidence>
<gene>
    <name evidence="1" type="ORF">CLUMA_CG013976</name>
</gene>
<name>A0A1J1IKF7_9DIPT</name>
<reference evidence="1 2" key="1">
    <citation type="submission" date="2015-04" db="EMBL/GenBank/DDBJ databases">
        <authorList>
            <person name="Syromyatnikov M.Y."/>
            <person name="Popov V.N."/>
        </authorList>
    </citation>
    <scope>NUCLEOTIDE SEQUENCE [LARGE SCALE GENOMIC DNA]</scope>
</reference>
<keyword evidence="2" id="KW-1185">Reference proteome</keyword>
<protein>
    <submittedName>
        <fullName evidence="1">CLUMA_CG013976, isoform A</fullName>
    </submittedName>
</protein>
<sequence>MLSASYIYCCCVEWNAICLWATECQFLMTRIEVTQQQFLISSTKFPFVSLSISKKFTNMHKWAIKHFYDSKNYVLPLNYAEESFLHGGFDKFLMQFG</sequence>
<dbReference type="Proteomes" id="UP000183832">
    <property type="component" value="Unassembled WGS sequence"/>
</dbReference>
<dbReference type="AlphaFoldDB" id="A0A1J1IKF7"/>
<evidence type="ECO:0000313" key="1">
    <source>
        <dbReference type="EMBL" id="CRL00719.1"/>
    </source>
</evidence>
<accession>A0A1J1IKF7</accession>
<proteinExistence type="predicted"/>
<organism evidence="1 2">
    <name type="scientific">Clunio marinus</name>
    <dbReference type="NCBI Taxonomy" id="568069"/>
    <lineage>
        <taxon>Eukaryota</taxon>
        <taxon>Metazoa</taxon>
        <taxon>Ecdysozoa</taxon>
        <taxon>Arthropoda</taxon>
        <taxon>Hexapoda</taxon>
        <taxon>Insecta</taxon>
        <taxon>Pterygota</taxon>
        <taxon>Neoptera</taxon>
        <taxon>Endopterygota</taxon>
        <taxon>Diptera</taxon>
        <taxon>Nematocera</taxon>
        <taxon>Chironomoidea</taxon>
        <taxon>Chironomidae</taxon>
        <taxon>Clunio</taxon>
    </lineage>
</organism>
<dbReference type="EMBL" id="CVRI01000054">
    <property type="protein sequence ID" value="CRL00719.1"/>
    <property type="molecule type" value="Genomic_DNA"/>
</dbReference>